<accession>A0A8H3HIA4</accession>
<dbReference type="AlphaFoldDB" id="A0A8H3HIA4"/>
<dbReference type="PANTHER" id="PTHR11474:SF126">
    <property type="entry name" value="TYROSINASE-LIKE PROTEIN TYR-1-RELATED"/>
    <property type="match status" value="1"/>
</dbReference>
<evidence type="ECO:0000256" key="2">
    <source>
        <dbReference type="ARBA" id="ARBA00023008"/>
    </source>
</evidence>
<dbReference type="PANTHER" id="PTHR11474">
    <property type="entry name" value="TYROSINASE FAMILY MEMBER"/>
    <property type="match status" value="1"/>
</dbReference>
<dbReference type="PRINTS" id="PR00092">
    <property type="entry name" value="TYROSINASE"/>
</dbReference>
<comment type="caution">
    <text evidence="5">The sequence shown here is derived from an EMBL/GenBank/DDBJ whole genome shotgun (WGS) entry which is preliminary data.</text>
</comment>
<protein>
    <recommendedName>
        <fullName evidence="4">Tyrosinase copper-binding domain-containing protein</fullName>
    </recommendedName>
</protein>
<dbReference type="InterPro" id="IPR002227">
    <property type="entry name" value="Tyrosinase_Cu-bd"/>
</dbReference>
<keyword evidence="2" id="KW-0186">Copper</keyword>
<dbReference type="Gene3D" id="1.10.1280.10">
    <property type="entry name" value="Di-copper center containing domain from catechol oxidase"/>
    <property type="match status" value="1"/>
</dbReference>
<dbReference type="Pfam" id="PF00264">
    <property type="entry name" value="Tyrosinase"/>
    <property type="match status" value="1"/>
</dbReference>
<keyword evidence="1" id="KW-0479">Metal-binding</keyword>
<proteinExistence type="predicted"/>
<evidence type="ECO:0000313" key="5">
    <source>
        <dbReference type="EMBL" id="CAE6510558.1"/>
    </source>
</evidence>
<evidence type="ECO:0000313" key="6">
    <source>
        <dbReference type="Proteomes" id="UP000663853"/>
    </source>
</evidence>
<dbReference type="EMBL" id="CAJMXA010003675">
    <property type="protein sequence ID" value="CAE6510558.1"/>
    <property type="molecule type" value="Genomic_DNA"/>
</dbReference>
<organism evidence="5 6">
    <name type="scientific">Rhizoctonia solani</name>
    <dbReference type="NCBI Taxonomy" id="456999"/>
    <lineage>
        <taxon>Eukaryota</taxon>
        <taxon>Fungi</taxon>
        <taxon>Dikarya</taxon>
        <taxon>Basidiomycota</taxon>
        <taxon>Agaricomycotina</taxon>
        <taxon>Agaricomycetes</taxon>
        <taxon>Cantharellales</taxon>
        <taxon>Ceratobasidiaceae</taxon>
        <taxon>Rhizoctonia</taxon>
    </lineage>
</organism>
<keyword evidence="3" id="KW-0732">Signal</keyword>
<evidence type="ECO:0000256" key="1">
    <source>
        <dbReference type="ARBA" id="ARBA00022723"/>
    </source>
</evidence>
<dbReference type="InterPro" id="IPR008922">
    <property type="entry name" value="Di-copper_centre_dom_sf"/>
</dbReference>
<feature type="domain" description="Tyrosinase copper-binding" evidence="4">
    <location>
        <begin position="84"/>
        <end position="318"/>
    </location>
</feature>
<dbReference type="SUPFAM" id="SSF48056">
    <property type="entry name" value="Di-copper centre-containing domain"/>
    <property type="match status" value="1"/>
</dbReference>
<evidence type="ECO:0000259" key="4">
    <source>
        <dbReference type="Pfam" id="PF00264"/>
    </source>
</evidence>
<reference evidence="5" key="1">
    <citation type="submission" date="2021-01" db="EMBL/GenBank/DDBJ databases">
        <authorList>
            <person name="Kaushik A."/>
        </authorList>
    </citation>
    <scope>NUCLEOTIDE SEQUENCE</scope>
    <source>
        <strain evidence="5">AG6-10EEA</strain>
    </source>
</reference>
<feature type="signal peptide" evidence="3">
    <location>
        <begin position="1"/>
        <end position="19"/>
    </location>
</feature>
<evidence type="ECO:0000256" key="3">
    <source>
        <dbReference type="SAM" id="SignalP"/>
    </source>
</evidence>
<sequence length="382" mass="42794">MRLSLAALAFAALLPASLASKCKNPEIRKEWRRFSKAEQTEWIRAVNCLNKKPASGKLVPPVDLSPYPYYDQIVPVSNSSSYQDELTYVHMNLNPVIHNTGLFLPWHRWYLQSWTDALRTQCGYKGVAPYWAWEFDAANFEKSSIFNADKTSGLGTWGDSNDDYTVKDGGFSNLTFAYPTRHHLRRKYVPYPYMAPEGVDPSLYPYDTFKAANLTFTLGEVLKLLAQPTGDFKKFQYYMEQASCNSTLMSSHLLTNTQAQSMHTSIHMILGGDLGGLCPSSATAAECPFSGAPTISPNEPMFFLHHGNIDRLWWLWQKLNPKNQAAFAGGSVQNMTRPDLYPNGQAPWLSTSTPIPTAGMFQSVTIGDVLDTTGDTLCYIYL</sequence>
<dbReference type="GO" id="GO:0046872">
    <property type="term" value="F:metal ion binding"/>
    <property type="evidence" value="ECO:0007669"/>
    <property type="project" value="UniProtKB-KW"/>
</dbReference>
<gene>
    <name evidence="5" type="ORF">RDB_LOCUS126892</name>
</gene>
<name>A0A8H3HIA4_9AGAM</name>
<feature type="chain" id="PRO_5034971208" description="Tyrosinase copper-binding domain-containing protein" evidence="3">
    <location>
        <begin position="20"/>
        <end position="382"/>
    </location>
</feature>
<dbReference type="InterPro" id="IPR050316">
    <property type="entry name" value="Tyrosinase/Hemocyanin"/>
</dbReference>
<dbReference type="Proteomes" id="UP000663853">
    <property type="component" value="Unassembled WGS sequence"/>
</dbReference>
<dbReference type="GO" id="GO:0016491">
    <property type="term" value="F:oxidoreductase activity"/>
    <property type="evidence" value="ECO:0007669"/>
    <property type="project" value="InterPro"/>
</dbReference>